<keyword evidence="1" id="KW-0802">TPR repeat</keyword>
<sequence>MIRPPVGKPRPLGISSAMKMRSQSEIKRRRSSEGSNSVASDGYASSTASGRRALTPVPGPVLSSPRVRTLSGIVSPRGESVRRPKSASEERSLGKGKGQHRSTPKSTARAKVDTNFQHVKNRTPVTASSTQKERGEAPRGPVGTMRPFSMRMGSKVSAEGKRTKPIQAGKMIASKRGGAAPAGNSTTDSEQRNGRVGREKDDFKDGITEGPGIVVIEKGDAETEATPGGDLTLEELSPVVAEEIRWQKQVDSLTAVVGEKTEQIEALRRELKQQEDVNRARWEEISALRAEVESSKSALRKVTSSLKNQVRAREGRLQSLINELESKKGEISQLTTELEEARQQVIYQQERQSQFVATERARADKIAEKLERSEAERRAEVHELNVYYQQALHDLRTQNAAHEATIKQLDESLADIKKLLSTKEEGRSRSYDSPGPIGRGGSVTEQLEDHQPEESPTDRRRRSSVKERVRELEALSGGRTSGSSNSACSSSATVPGTSTPIPTTATVTGLDDAPSSVEQEEEEASLGGVLLDQAHECFTEALDLCSEDKFTLAMAVLEQALGYLSNRTNESLRGYPDSGDDDAKMLLSDIYGQQGVCQQSLGNIDQAIDCYIQAVDVDPEAHACHANLAVLLLSRVPPQSDDRSLLNRAKEHLNRAVQLDPGNAEYKDIWTTVDDMTIPVGTT</sequence>
<dbReference type="PROSITE" id="PS50005">
    <property type="entry name" value="TPR"/>
    <property type="match status" value="1"/>
</dbReference>
<feature type="repeat" description="TPR" evidence="1">
    <location>
        <begin position="588"/>
        <end position="621"/>
    </location>
</feature>
<dbReference type="Pfam" id="PF13181">
    <property type="entry name" value="TPR_8"/>
    <property type="match status" value="1"/>
</dbReference>
<feature type="coiled-coil region" evidence="2">
    <location>
        <begin position="250"/>
        <end position="277"/>
    </location>
</feature>
<gene>
    <name evidence="4" type="primary">KIF24_2</name>
    <name evidence="4" type="ORF">FOZ62_006339</name>
</gene>
<evidence type="ECO:0000313" key="4">
    <source>
        <dbReference type="EMBL" id="KAF4736333.1"/>
    </source>
</evidence>
<feature type="compositionally biased region" description="Basic and acidic residues" evidence="3">
    <location>
        <begin position="79"/>
        <end position="93"/>
    </location>
</feature>
<dbReference type="InterPro" id="IPR019734">
    <property type="entry name" value="TPR_rpt"/>
</dbReference>
<keyword evidence="2" id="KW-0175">Coiled coil</keyword>
<dbReference type="InterPro" id="IPR011990">
    <property type="entry name" value="TPR-like_helical_dom_sf"/>
</dbReference>
<comment type="caution">
    <text evidence="4">The sequence shown here is derived from an EMBL/GenBank/DDBJ whole genome shotgun (WGS) entry which is preliminary data.</text>
</comment>
<protein>
    <submittedName>
        <fullName evidence="4">Kinesin-like protein kif24</fullName>
    </submittedName>
</protein>
<dbReference type="EMBL" id="JABANM010012245">
    <property type="protein sequence ID" value="KAF4736333.1"/>
    <property type="molecule type" value="Genomic_DNA"/>
</dbReference>
<accession>A0A7J6SU64</accession>
<feature type="compositionally biased region" description="Low complexity" evidence="3">
    <location>
        <begin position="481"/>
        <end position="508"/>
    </location>
</feature>
<proteinExistence type="predicted"/>
<feature type="compositionally biased region" description="Basic and acidic residues" evidence="3">
    <location>
        <begin position="447"/>
        <end position="473"/>
    </location>
</feature>
<evidence type="ECO:0000313" key="5">
    <source>
        <dbReference type="Proteomes" id="UP000574390"/>
    </source>
</evidence>
<evidence type="ECO:0000256" key="1">
    <source>
        <dbReference type="PROSITE-ProRule" id="PRU00339"/>
    </source>
</evidence>
<organism evidence="4 5">
    <name type="scientific">Perkinsus olseni</name>
    <name type="common">Perkinsus atlanticus</name>
    <dbReference type="NCBI Taxonomy" id="32597"/>
    <lineage>
        <taxon>Eukaryota</taxon>
        <taxon>Sar</taxon>
        <taxon>Alveolata</taxon>
        <taxon>Perkinsozoa</taxon>
        <taxon>Perkinsea</taxon>
        <taxon>Perkinsida</taxon>
        <taxon>Perkinsidae</taxon>
        <taxon>Perkinsus</taxon>
    </lineage>
</organism>
<feature type="compositionally biased region" description="Basic and acidic residues" evidence="3">
    <location>
        <begin position="189"/>
        <end position="207"/>
    </location>
</feature>
<feature type="region of interest" description="Disordered" evidence="3">
    <location>
        <begin position="421"/>
        <end position="525"/>
    </location>
</feature>
<feature type="compositionally biased region" description="Basic and acidic residues" evidence="3">
    <location>
        <begin position="421"/>
        <end position="430"/>
    </location>
</feature>
<feature type="region of interest" description="Disordered" evidence="3">
    <location>
        <begin position="1"/>
        <end position="233"/>
    </location>
</feature>
<dbReference type="Gene3D" id="1.20.5.1700">
    <property type="match status" value="1"/>
</dbReference>
<dbReference type="Proteomes" id="UP000574390">
    <property type="component" value="Unassembled WGS sequence"/>
</dbReference>
<dbReference type="SMART" id="SM00028">
    <property type="entry name" value="TPR"/>
    <property type="match status" value="2"/>
</dbReference>
<evidence type="ECO:0000256" key="2">
    <source>
        <dbReference type="SAM" id="Coils"/>
    </source>
</evidence>
<feature type="compositionally biased region" description="Polar residues" evidence="3">
    <location>
        <begin position="33"/>
        <end position="49"/>
    </location>
</feature>
<dbReference type="AlphaFoldDB" id="A0A7J6SU64"/>
<dbReference type="Gene3D" id="1.25.40.10">
    <property type="entry name" value="Tetratricopeptide repeat domain"/>
    <property type="match status" value="1"/>
</dbReference>
<reference evidence="4 5" key="1">
    <citation type="submission" date="2020-04" db="EMBL/GenBank/DDBJ databases">
        <title>Perkinsus olseni comparative genomics.</title>
        <authorList>
            <person name="Bogema D.R."/>
        </authorList>
    </citation>
    <scope>NUCLEOTIDE SEQUENCE [LARGE SCALE GENOMIC DNA]</scope>
    <source>
        <strain evidence="4">ATCC PRA-205</strain>
    </source>
</reference>
<feature type="compositionally biased region" description="Polar residues" evidence="3">
    <location>
        <begin position="114"/>
        <end position="130"/>
    </location>
</feature>
<dbReference type="SUPFAM" id="SSF48452">
    <property type="entry name" value="TPR-like"/>
    <property type="match status" value="1"/>
</dbReference>
<name>A0A7J6SU64_PEROL</name>
<feature type="coiled-coil region" evidence="2">
    <location>
        <begin position="307"/>
        <end position="419"/>
    </location>
</feature>
<evidence type="ECO:0000256" key="3">
    <source>
        <dbReference type="SAM" id="MobiDB-lite"/>
    </source>
</evidence>